<dbReference type="Proteomes" id="UP000754226">
    <property type="component" value="Unassembled WGS sequence"/>
</dbReference>
<feature type="transmembrane region" description="Helical" evidence="1">
    <location>
        <begin position="12"/>
        <end position="38"/>
    </location>
</feature>
<dbReference type="Pfam" id="PF01970">
    <property type="entry name" value="TctA"/>
    <property type="match status" value="1"/>
</dbReference>
<keyword evidence="1" id="KW-0812">Transmembrane</keyword>
<evidence type="ECO:0000313" key="3">
    <source>
        <dbReference type="EMBL" id="MBS5518771.1"/>
    </source>
</evidence>
<sequence length="494" mass="53027">MITFTFTHVLVCLLGVIGGIVFGAIPGMTATMAVAVFLPLTYAYDIQTAMFLLLGLYVGGISGGLVPAILINIPGTPSSITTTFDGFPMAKRGESERALKIGILSSFIGGMISLACLALLTPVLSAFALSFSAVEKFLIILFALTVIAALSNGQMLRGIFAGFLGVFISLMGMFSVNNAYRMVPDSLMTYMQDGFQLLPVLIGLFAIGQIFEEAEEGMTFNLKRVDEGGIEGKKFSLSDFKGQGVNLIRSALIGTFVGVLPGVGGSAASILSYAQAKSFSKHPELMGTGVPEGLIASETSNNGLTGGALIPLLSLGIPGDSTTAVLISAFMFQGIQVGPLFIAQNPDTWNCILVGMLLANIIMFLCMFYPIKWISKLVYIPKQRLYPVIMMICIVGAYATKNGRIFDVWTLLGFGIVGYLFGKIHIPSSCFLIGFILGKDLENYFIQSISASKGSLAVFFSRPIGLFIWVLIAISIWYSFYNARKLKKQKAAQQ</sequence>
<feature type="domain" description="DUF112" evidence="2">
    <location>
        <begin position="10"/>
        <end position="432"/>
    </location>
</feature>
<dbReference type="AlphaFoldDB" id="A0A943EBQ4"/>
<keyword evidence="1" id="KW-1133">Transmembrane helix</keyword>
<feature type="transmembrane region" description="Helical" evidence="1">
    <location>
        <begin position="155"/>
        <end position="174"/>
    </location>
</feature>
<evidence type="ECO:0000256" key="1">
    <source>
        <dbReference type="SAM" id="Phobius"/>
    </source>
</evidence>
<evidence type="ECO:0000313" key="4">
    <source>
        <dbReference type="Proteomes" id="UP000754226"/>
    </source>
</evidence>
<feature type="transmembrane region" description="Helical" evidence="1">
    <location>
        <begin position="457"/>
        <end position="480"/>
    </location>
</feature>
<proteinExistence type="predicted"/>
<organism evidence="3 4">
    <name type="scientific">Acidaminococcus intestini</name>
    <dbReference type="NCBI Taxonomy" id="187327"/>
    <lineage>
        <taxon>Bacteria</taxon>
        <taxon>Bacillati</taxon>
        <taxon>Bacillota</taxon>
        <taxon>Negativicutes</taxon>
        <taxon>Acidaminococcales</taxon>
        <taxon>Acidaminococcaceae</taxon>
        <taxon>Acidaminococcus</taxon>
    </lineage>
</organism>
<feature type="transmembrane region" description="Helical" evidence="1">
    <location>
        <begin position="194"/>
        <end position="211"/>
    </location>
</feature>
<feature type="transmembrane region" description="Helical" evidence="1">
    <location>
        <begin position="98"/>
        <end position="120"/>
    </location>
</feature>
<dbReference type="PANTHER" id="PTHR35342">
    <property type="entry name" value="TRICARBOXYLIC TRANSPORT PROTEIN"/>
    <property type="match status" value="1"/>
</dbReference>
<feature type="transmembrane region" description="Helical" evidence="1">
    <location>
        <begin position="411"/>
        <end position="437"/>
    </location>
</feature>
<feature type="transmembrane region" description="Helical" evidence="1">
    <location>
        <begin position="349"/>
        <end position="371"/>
    </location>
</feature>
<name>A0A943EBQ4_9FIRM</name>
<evidence type="ECO:0000259" key="2">
    <source>
        <dbReference type="Pfam" id="PF01970"/>
    </source>
</evidence>
<feature type="transmembrane region" description="Helical" evidence="1">
    <location>
        <begin position="126"/>
        <end position="148"/>
    </location>
</feature>
<dbReference type="InterPro" id="IPR002823">
    <property type="entry name" value="DUF112_TM"/>
</dbReference>
<feature type="transmembrane region" description="Helical" evidence="1">
    <location>
        <begin position="50"/>
        <end position="71"/>
    </location>
</feature>
<dbReference type="EMBL" id="JAGZCZ010000001">
    <property type="protein sequence ID" value="MBS5518771.1"/>
    <property type="molecule type" value="Genomic_DNA"/>
</dbReference>
<gene>
    <name evidence="3" type="ORF">KHX13_00220</name>
</gene>
<accession>A0A943EBQ4</accession>
<protein>
    <submittedName>
        <fullName evidence="3">Tripartite tricarboxylate transporter permease</fullName>
    </submittedName>
</protein>
<dbReference type="PANTHER" id="PTHR35342:SF5">
    <property type="entry name" value="TRICARBOXYLIC TRANSPORT PROTEIN"/>
    <property type="match status" value="1"/>
</dbReference>
<feature type="transmembrane region" description="Helical" evidence="1">
    <location>
        <begin position="383"/>
        <end position="399"/>
    </location>
</feature>
<comment type="caution">
    <text evidence="3">The sequence shown here is derived from an EMBL/GenBank/DDBJ whole genome shotgun (WGS) entry which is preliminary data.</text>
</comment>
<feature type="transmembrane region" description="Helical" evidence="1">
    <location>
        <begin position="251"/>
        <end position="274"/>
    </location>
</feature>
<reference evidence="3" key="1">
    <citation type="submission" date="2021-02" db="EMBL/GenBank/DDBJ databases">
        <title>Infant gut strain persistence is associated with maternal origin, phylogeny, and functional potential including surface adhesion and iron acquisition.</title>
        <authorList>
            <person name="Lou Y.C."/>
        </authorList>
    </citation>
    <scope>NUCLEOTIDE SEQUENCE</scope>
    <source>
        <strain evidence="3">L3_106_000M1_dasL3_106_000M1_concoct_15</strain>
    </source>
</reference>
<keyword evidence="1" id="KW-0472">Membrane</keyword>